<comment type="caution">
    <text evidence="1">The sequence shown here is derived from an EMBL/GenBank/DDBJ whole genome shotgun (WGS) entry which is preliminary data.</text>
</comment>
<sequence length="152" mass="17719">MKVDIKDGKIVAVEDLRIGKKQLFLKKPIPVEQYEELERVVSFIKEHFTDVYVEEWTDNELNKFLAECSPSQKEFLKTLAEKGVVTVNELMERIRNIGVNITGGRGIGAIAAGIVRKIRKYNKKEIFEKISLTEWRLLPEYREKIRKFFEGS</sequence>
<organism evidence="1 2">
    <name type="scientific">Candidatus Thermodesulfobacterium syntrophicum</name>
    <dbReference type="NCBI Taxonomy" id="3060442"/>
    <lineage>
        <taxon>Bacteria</taxon>
        <taxon>Pseudomonadati</taxon>
        <taxon>Thermodesulfobacteriota</taxon>
        <taxon>Thermodesulfobacteria</taxon>
        <taxon>Thermodesulfobacteriales</taxon>
        <taxon>Thermodesulfobacteriaceae</taxon>
        <taxon>Thermodesulfobacterium</taxon>
    </lineage>
</organism>
<proteinExistence type="predicted"/>
<protein>
    <submittedName>
        <fullName evidence="1">Uncharacterized protein</fullName>
    </submittedName>
</protein>
<evidence type="ECO:0000313" key="2">
    <source>
        <dbReference type="Proteomes" id="UP001144110"/>
    </source>
</evidence>
<reference evidence="1" key="1">
    <citation type="submission" date="2022-11" db="EMBL/GenBank/DDBJ databases">
        <title>Candidatus Alkanophaga archaea from heated hydrothermal vent sediment oxidize petroleum alkanes.</title>
        <authorList>
            <person name="Zehnle H."/>
            <person name="Laso-Perez R."/>
            <person name="Lipp J."/>
            <person name="Teske A."/>
            <person name="Wegener G."/>
        </authorList>
    </citation>
    <scope>NUCLEOTIDE SEQUENCE</scope>
    <source>
        <strain evidence="1">MCA70</strain>
    </source>
</reference>
<dbReference type="AlphaFoldDB" id="A0AAE3P5N6"/>
<name>A0AAE3P5N6_9BACT</name>
<dbReference type="Proteomes" id="UP001144110">
    <property type="component" value="Unassembled WGS sequence"/>
</dbReference>
<accession>A0AAE3P5N6</accession>
<gene>
    <name evidence="1" type="ORF">OD816_001620</name>
</gene>
<dbReference type="EMBL" id="JAPHEG010000011">
    <property type="protein sequence ID" value="MDF2954375.1"/>
    <property type="molecule type" value="Genomic_DNA"/>
</dbReference>
<evidence type="ECO:0000313" key="1">
    <source>
        <dbReference type="EMBL" id="MDF2954375.1"/>
    </source>
</evidence>